<dbReference type="Gene3D" id="3.40.50.300">
    <property type="entry name" value="P-loop containing nucleotide triphosphate hydrolases"/>
    <property type="match status" value="1"/>
</dbReference>
<dbReference type="InterPro" id="IPR039187">
    <property type="entry name" value="SNO_AAA"/>
</dbReference>
<reference evidence="4" key="1">
    <citation type="journal article" date="2014" name="Int. J. Syst. Evol. Microbiol.">
        <title>Complete genome sequence of Corynebacterium casei LMG S-19264T (=DSM 44701T), isolated from a smear-ripened cheese.</title>
        <authorList>
            <consortium name="US DOE Joint Genome Institute (JGI-PGF)"/>
            <person name="Walter F."/>
            <person name="Albersmeier A."/>
            <person name="Kalinowski J."/>
            <person name="Ruckert C."/>
        </authorList>
    </citation>
    <scope>NUCLEOTIDE SEQUENCE</scope>
    <source>
        <strain evidence="4">KCTC 32422</strain>
    </source>
</reference>
<dbReference type="SUPFAM" id="SSF53335">
    <property type="entry name" value="S-adenosyl-L-methionine-dependent methyltransferases"/>
    <property type="match status" value="1"/>
</dbReference>
<dbReference type="GO" id="GO:0008168">
    <property type="term" value="F:methyltransferase activity"/>
    <property type="evidence" value="ECO:0007669"/>
    <property type="project" value="UniProtKB-KW"/>
</dbReference>
<accession>A0A918RLW4</accession>
<comment type="similarity">
    <text evidence="1">Belongs to the SBNO family.</text>
</comment>
<feature type="domain" description="Strawberry notch helicase C" evidence="2">
    <location>
        <begin position="894"/>
        <end position="1148"/>
    </location>
</feature>
<dbReference type="PANTHER" id="PTHR12706:SF30">
    <property type="entry name" value="PROTEIN STRAWBERRY NOTCH-RELATED"/>
    <property type="match status" value="1"/>
</dbReference>
<dbReference type="Pfam" id="PF13872">
    <property type="entry name" value="AAA_34"/>
    <property type="match status" value="1"/>
</dbReference>
<evidence type="ECO:0000313" key="5">
    <source>
        <dbReference type="Proteomes" id="UP000634139"/>
    </source>
</evidence>
<comment type="caution">
    <text evidence="4">The sequence shown here is derived from an EMBL/GenBank/DDBJ whole genome shotgun (WGS) entry which is preliminary data.</text>
</comment>
<feature type="domain" description="Strawberry notch AAA" evidence="3">
    <location>
        <begin position="402"/>
        <end position="720"/>
    </location>
</feature>
<dbReference type="CDD" id="cd02440">
    <property type="entry name" value="AdoMet_MTases"/>
    <property type="match status" value="1"/>
</dbReference>
<organism evidence="4 5">
    <name type="scientific">Novosphingobium arvoryzae</name>
    <dbReference type="NCBI Taxonomy" id="1256514"/>
    <lineage>
        <taxon>Bacteria</taxon>
        <taxon>Pseudomonadati</taxon>
        <taxon>Pseudomonadota</taxon>
        <taxon>Alphaproteobacteria</taxon>
        <taxon>Sphingomonadales</taxon>
        <taxon>Sphingomonadaceae</taxon>
        <taxon>Novosphingobium</taxon>
    </lineage>
</organism>
<dbReference type="Proteomes" id="UP000634139">
    <property type="component" value="Unassembled WGS sequence"/>
</dbReference>
<evidence type="ECO:0000256" key="1">
    <source>
        <dbReference type="ARBA" id="ARBA00006992"/>
    </source>
</evidence>
<sequence>MDWASSGGSKCQALLPFSCFPHHLNRWPFWSRAIAASMASGEPITRRQLHTLLTDHFGGTDAEGRWSVRDAHIALELAQTEYLQANAQIDVTASAADTDRMFTALESELPSQTNRSDEQIEWQQFATPPRLAWLAARACAPVADELVLEPSAGTGMLAVWAAKAGSRLALNEISPLRRDCLNALFPAARVTGHDAELIDELLDPAISPSAVLMNPPYSHGIERGHDSRTGSRHLRSAWNRLASGGRLVAIMPEWFDCARFLAGLKGPVSLRLNAAVERAFVKHGTGITTRLLVLDKVEGSAEPVVERTNDFGHLVDLVDALPAKGGMQTAPEQSSLPARTPFRLVVSSHRSLPIPARITPAAPTVICALTYQSLEVPAPLAPQVGHYLPYRPSRIVIDGAAEHPTPLVESVAMGSIAAPMPEAVPQLPEGLVAKGLLSAAQAETLIYASSAHARDLPGRYEPEDKGCSLKASAEGQVYRQGYFLGDGTGAGKGRQVASVILDRWVRGERRHIWISKNEALLEDARRDWAALGGLPIDIQPLASWKLGTSIAMHEGILFVTYPTLRSGRSDATRLDQILAWAGDDFDGVIVFDEAHAMANAAGGEGSRGKVKGSEQGIAGVRLQNLMPRARVLYASATGASDVNNLAYATRLGLWGPETAFANREAFVADIRDGGIAAMELVARDLKSVGLYTARALSFAGVEYEILEHCLTEDQIAVYDAYAEAWAIIHANLREALEATRIVDADSGGTLNSGAKSAALSIFEGTKQRFFAQLLLSMKLPSLLPAIDAAIADGHAVVVQLVSTAEAMLDRRLADLSDEEREVLEIDLSPREYVIDYLAKSFPVRLMAVFTDENSNPRSEPMSDEHGAPVLCRSALAARDRMIEQLCALPPIATALDAIIERFGVEQVAEVSGRTRRLIVGRDGHQKLQSRSPRANVAETQAFMDGAKRILVFSDAGGTGRSYHADLAAKNQARRVHFLLEPGWRADAAIQGLGRTNRTNQASAPLFRPVTTDVRGERRFISTIARRLDSLGALTRGQRQTGGQNLFDPADNLESIYAKEALHRWFGLLFTGKLEAVSLGRFQELTGLRIEAPDGSMIDDLPSIQRWLNRILALPIALQNAIFDEFLGLVDARIDAARQAGTLDLGLETIAVEDFTVLSDTLLRTDPASGATTHLLELEIARAVRPLTLERLEELHGLNGQRQRPMRNARSGRVSLLVPARSILSDDGTRVPRFELLRPLQRSHITAEQLAESSWEEMPTGAFREAWESEVNEARASHKRERLYLATGLLLPVWDKLPSDFVRVSRISAADGRSLLGREVPVHCVPELCRALGLEREQALSADDIVQTVLATGRAMEFAGREQLMVKRSLVNGSQRIELTGWSAARLDWYKAQGCFTEIIRYQTRLFVPIEGPASVLARLVSSA</sequence>
<keyword evidence="5" id="KW-1185">Reference proteome</keyword>
<reference evidence="4" key="2">
    <citation type="submission" date="2020-09" db="EMBL/GenBank/DDBJ databases">
        <authorList>
            <person name="Sun Q."/>
            <person name="Kim S."/>
        </authorList>
    </citation>
    <scope>NUCLEOTIDE SEQUENCE</scope>
    <source>
        <strain evidence="4">KCTC 32422</strain>
    </source>
</reference>
<evidence type="ECO:0000259" key="2">
    <source>
        <dbReference type="Pfam" id="PF13871"/>
    </source>
</evidence>
<name>A0A918RLW4_9SPHN</name>
<dbReference type="InterPro" id="IPR026741">
    <property type="entry name" value="SNO"/>
</dbReference>
<dbReference type="GO" id="GO:0006355">
    <property type="term" value="P:regulation of DNA-templated transcription"/>
    <property type="evidence" value="ECO:0007669"/>
    <property type="project" value="InterPro"/>
</dbReference>
<dbReference type="Gene3D" id="3.40.50.150">
    <property type="entry name" value="Vaccinia Virus protein VP39"/>
    <property type="match status" value="1"/>
</dbReference>
<dbReference type="Pfam" id="PF13871">
    <property type="entry name" value="Helicase_C_4"/>
    <property type="match status" value="1"/>
</dbReference>
<evidence type="ECO:0000313" key="4">
    <source>
        <dbReference type="EMBL" id="GHA02280.1"/>
    </source>
</evidence>
<dbReference type="InterPro" id="IPR027417">
    <property type="entry name" value="P-loop_NTPase"/>
</dbReference>
<dbReference type="PANTHER" id="PTHR12706">
    <property type="entry name" value="STRAWBERRY NOTCH-RELATED"/>
    <property type="match status" value="1"/>
</dbReference>
<dbReference type="GO" id="GO:0032259">
    <property type="term" value="P:methylation"/>
    <property type="evidence" value="ECO:0007669"/>
    <property type="project" value="UniProtKB-KW"/>
</dbReference>
<gene>
    <name evidence="4" type="ORF">GCM10011617_23980</name>
</gene>
<keyword evidence="4" id="KW-0808">Transferase</keyword>
<protein>
    <submittedName>
        <fullName evidence="4">Methylase</fullName>
    </submittedName>
</protein>
<proteinExistence type="inferred from homology"/>
<dbReference type="EMBL" id="BMZD01000005">
    <property type="protein sequence ID" value="GHA02280.1"/>
    <property type="molecule type" value="Genomic_DNA"/>
</dbReference>
<evidence type="ECO:0000259" key="3">
    <source>
        <dbReference type="Pfam" id="PF13872"/>
    </source>
</evidence>
<dbReference type="SUPFAM" id="SSF52540">
    <property type="entry name" value="P-loop containing nucleoside triphosphate hydrolases"/>
    <property type="match status" value="1"/>
</dbReference>
<dbReference type="InterPro" id="IPR026937">
    <property type="entry name" value="SBNO_Helicase_C_dom"/>
</dbReference>
<keyword evidence="4" id="KW-0489">Methyltransferase</keyword>
<dbReference type="InterPro" id="IPR029063">
    <property type="entry name" value="SAM-dependent_MTases_sf"/>
</dbReference>